<dbReference type="PANTHER" id="PTHR44846:SF16">
    <property type="entry name" value="TRANSCRIPTIONAL REGULATOR PHNF-RELATED"/>
    <property type="match status" value="1"/>
</dbReference>
<gene>
    <name evidence="5" type="ORF">HW564_02545</name>
</gene>
<organism evidence="5 6">
    <name type="scientific">Ruegeria pomeroyi</name>
    <dbReference type="NCBI Taxonomy" id="89184"/>
    <lineage>
        <taxon>Bacteria</taxon>
        <taxon>Pseudomonadati</taxon>
        <taxon>Pseudomonadota</taxon>
        <taxon>Alphaproteobacteria</taxon>
        <taxon>Rhodobacterales</taxon>
        <taxon>Roseobacteraceae</taxon>
        <taxon>Ruegeria</taxon>
    </lineage>
</organism>
<dbReference type="PROSITE" id="PS50949">
    <property type="entry name" value="HTH_GNTR"/>
    <property type="match status" value="1"/>
</dbReference>
<dbReference type="InterPro" id="IPR050679">
    <property type="entry name" value="Bact_HTH_transcr_reg"/>
</dbReference>
<dbReference type="SMART" id="SM00866">
    <property type="entry name" value="UTRA"/>
    <property type="match status" value="1"/>
</dbReference>
<evidence type="ECO:0000259" key="4">
    <source>
        <dbReference type="PROSITE" id="PS50949"/>
    </source>
</evidence>
<dbReference type="InterPro" id="IPR011663">
    <property type="entry name" value="UTRA"/>
</dbReference>
<dbReference type="Proteomes" id="UP000565723">
    <property type="component" value="Unassembled WGS sequence"/>
</dbReference>
<dbReference type="PANTHER" id="PTHR44846">
    <property type="entry name" value="MANNOSYL-D-GLYCERATE TRANSPORT/METABOLISM SYSTEM REPRESSOR MNGR-RELATED"/>
    <property type="match status" value="1"/>
</dbReference>
<feature type="domain" description="HTH gntR-type" evidence="4">
    <location>
        <begin position="36"/>
        <end position="104"/>
    </location>
</feature>
<dbReference type="SUPFAM" id="SSF64288">
    <property type="entry name" value="Chorismate lyase-like"/>
    <property type="match status" value="1"/>
</dbReference>
<proteinExistence type="predicted"/>
<accession>A0A850LCH4</accession>
<dbReference type="Gene3D" id="1.10.10.10">
    <property type="entry name" value="Winged helix-like DNA-binding domain superfamily/Winged helix DNA-binding domain"/>
    <property type="match status" value="1"/>
</dbReference>
<protein>
    <submittedName>
        <fullName evidence="5">UTRA domain-containing protein</fullName>
    </submittedName>
</protein>
<dbReference type="EMBL" id="JABXIY010000008">
    <property type="protein sequence ID" value="NVK95786.1"/>
    <property type="molecule type" value="Genomic_DNA"/>
</dbReference>
<dbReference type="InterPro" id="IPR036390">
    <property type="entry name" value="WH_DNA-bd_sf"/>
</dbReference>
<dbReference type="GO" id="GO:0003677">
    <property type="term" value="F:DNA binding"/>
    <property type="evidence" value="ECO:0007669"/>
    <property type="project" value="UniProtKB-KW"/>
</dbReference>
<keyword evidence="1" id="KW-0805">Transcription regulation</keyword>
<sequence length="263" mass="29642">MTLVRINSPLQLPLNAGTNTHAIQAEDNLPLKQQKRTSFHAVRDEVKRRIESRIWPQGTLLPTESDLAEEFGCARATVNRALRELAEQGFVERKRKSGTRVKTAPVRQARFEISLARRVVEEQNGDYRYALVERAEIAAPAWLSSQLGLPPGTRVLHLLCMHYADNRPFQLEERWVSLAAVPAMEQADLSRIGPTEWLMTAIPFTDAEIAFGAIGADSRLAEFLSTSVGMPVMQMERTTWLKGQPVTFARLTHHPGFRVRTAY</sequence>
<evidence type="ECO:0000256" key="3">
    <source>
        <dbReference type="ARBA" id="ARBA00023163"/>
    </source>
</evidence>
<keyword evidence="3" id="KW-0804">Transcription</keyword>
<name>A0A850LCH4_9RHOB</name>
<evidence type="ECO:0000256" key="2">
    <source>
        <dbReference type="ARBA" id="ARBA00023125"/>
    </source>
</evidence>
<dbReference type="CDD" id="cd07377">
    <property type="entry name" value="WHTH_GntR"/>
    <property type="match status" value="1"/>
</dbReference>
<dbReference type="SMART" id="SM00345">
    <property type="entry name" value="HTH_GNTR"/>
    <property type="match status" value="1"/>
</dbReference>
<keyword evidence="2" id="KW-0238">DNA-binding</keyword>
<dbReference type="Pfam" id="PF07702">
    <property type="entry name" value="UTRA"/>
    <property type="match status" value="1"/>
</dbReference>
<dbReference type="Pfam" id="PF00392">
    <property type="entry name" value="GntR"/>
    <property type="match status" value="1"/>
</dbReference>
<reference evidence="5 6" key="1">
    <citation type="journal article" date="2020" name="Proc. Natl. Acad. Sci. U.S.A.">
        <title>Ecological drivers of bacterial community assembly in synthetic phycospheres.</title>
        <authorList>
            <person name="Fu H."/>
            <person name="Uchimiya M."/>
            <person name="Gore J."/>
            <person name="Moran M.A."/>
        </authorList>
    </citation>
    <scope>NUCLEOTIDE SEQUENCE [LARGE SCALE GENOMIC DNA]</scope>
    <source>
        <strain evidence="5">HF-Din03</strain>
    </source>
</reference>
<evidence type="ECO:0000313" key="5">
    <source>
        <dbReference type="EMBL" id="NVK95786.1"/>
    </source>
</evidence>
<dbReference type="Gene3D" id="3.40.1410.10">
    <property type="entry name" value="Chorismate lyase-like"/>
    <property type="match status" value="1"/>
</dbReference>
<evidence type="ECO:0000313" key="6">
    <source>
        <dbReference type="Proteomes" id="UP000565723"/>
    </source>
</evidence>
<dbReference type="InterPro" id="IPR028978">
    <property type="entry name" value="Chorismate_lyase_/UTRA_dom_sf"/>
</dbReference>
<evidence type="ECO:0000256" key="1">
    <source>
        <dbReference type="ARBA" id="ARBA00023015"/>
    </source>
</evidence>
<dbReference type="SUPFAM" id="SSF46785">
    <property type="entry name" value="Winged helix' DNA-binding domain"/>
    <property type="match status" value="1"/>
</dbReference>
<comment type="caution">
    <text evidence="5">The sequence shown here is derived from an EMBL/GenBank/DDBJ whole genome shotgun (WGS) entry which is preliminary data.</text>
</comment>
<dbReference type="InterPro" id="IPR000524">
    <property type="entry name" value="Tscrpt_reg_HTH_GntR"/>
</dbReference>
<dbReference type="PRINTS" id="PR00035">
    <property type="entry name" value="HTHGNTR"/>
</dbReference>
<dbReference type="GO" id="GO:0003700">
    <property type="term" value="F:DNA-binding transcription factor activity"/>
    <property type="evidence" value="ECO:0007669"/>
    <property type="project" value="InterPro"/>
</dbReference>
<dbReference type="AlphaFoldDB" id="A0A850LCH4"/>
<dbReference type="InterPro" id="IPR036388">
    <property type="entry name" value="WH-like_DNA-bd_sf"/>
</dbReference>